<dbReference type="PROSITE" id="PS50878">
    <property type="entry name" value="RT_POL"/>
    <property type="match status" value="1"/>
</dbReference>
<feature type="region of interest" description="Disordered" evidence="2">
    <location>
        <begin position="227"/>
        <end position="251"/>
    </location>
</feature>
<proteinExistence type="predicted"/>
<name>A0A151R022_CAJCA</name>
<dbReference type="GO" id="GO:0003676">
    <property type="term" value="F:nucleic acid binding"/>
    <property type="evidence" value="ECO:0007669"/>
    <property type="project" value="InterPro"/>
</dbReference>
<dbReference type="EMBL" id="KQ484292">
    <property type="protein sequence ID" value="KYP35941.1"/>
    <property type="molecule type" value="Genomic_DNA"/>
</dbReference>
<dbReference type="Gramene" id="C.cajan_41447.t">
    <property type="protein sequence ID" value="C.cajan_41447.t"/>
    <property type="gene ID" value="C.cajan_41447"/>
</dbReference>
<keyword evidence="6" id="KW-1185">Reference proteome</keyword>
<accession>A0A151R022</accession>
<dbReference type="Proteomes" id="UP000075243">
    <property type="component" value="Unassembled WGS sequence"/>
</dbReference>
<evidence type="ECO:0000256" key="2">
    <source>
        <dbReference type="SAM" id="MobiDB-lite"/>
    </source>
</evidence>
<evidence type="ECO:0000259" key="4">
    <source>
        <dbReference type="PROSITE" id="PS50878"/>
    </source>
</evidence>
<evidence type="ECO:0000259" key="3">
    <source>
        <dbReference type="PROSITE" id="PS50158"/>
    </source>
</evidence>
<keyword evidence="1" id="KW-0863">Zinc-finger</keyword>
<gene>
    <name evidence="5" type="ORF">KK1_042979</name>
</gene>
<keyword evidence="1" id="KW-0862">Zinc</keyword>
<dbReference type="CDD" id="cd01650">
    <property type="entry name" value="RT_nLTR_like"/>
    <property type="match status" value="1"/>
</dbReference>
<reference evidence="5" key="1">
    <citation type="journal article" date="2012" name="Nat. Biotechnol.">
        <title>Draft genome sequence of pigeonpea (Cajanus cajan), an orphan legume crop of resource-poor farmers.</title>
        <authorList>
            <person name="Varshney R.K."/>
            <person name="Chen W."/>
            <person name="Li Y."/>
            <person name="Bharti A.K."/>
            <person name="Saxena R.K."/>
            <person name="Schlueter J.A."/>
            <person name="Donoghue M.T."/>
            <person name="Azam S."/>
            <person name="Fan G."/>
            <person name="Whaley A.M."/>
            <person name="Farmer A.D."/>
            <person name="Sheridan J."/>
            <person name="Iwata A."/>
            <person name="Tuteja R."/>
            <person name="Penmetsa R.V."/>
            <person name="Wu W."/>
            <person name="Upadhyaya H.D."/>
            <person name="Yang S.P."/>
            <person name="Shah T."/>
            <person name="Saxena K.B."/>
            <person name="Michael T."/>
            <person name="McCombie W.R."/>
            <person name="Yang B."/>
            <person name="Zhang G."/>
            <person name="Yang H."/>
            <person name="Wang J."/>
            <person name="Spillane C."/>
            <person name="Cook D.R."/>
            <person name="May G.D."/>
            <person name="Xu X."/>
            <person name="Jackson S.A."/>
        </authorList>
    </citation>
    <scope>NUCLEOTIDE SEQUENCE [LARGE SCALE GENOMIC DNA]</scope>
</reference>
<keyword evidence="1" id="KW-0479">Metal-binding</keyword>
<evidence type="ECO:0000313" key="6">
    <source>
        <dbReference type="Proteomes" id="UP000075243"/>
    </source>
</evidence>
<feature type="domain" description="CCHC-type" evidence="3">
    <location>
        <begin position="124"/>
        <end position="137"/>
    </location>
</feature>
<dbReference type="PANTHER" id="PTHR19446">
    <property type="entry name" value="REVERSE TRANSCRIPTASES"/>
    <property type="match status" value="1"/>
</dbReference>
<feature type="domain" description="Reverse transcriptase" evidence="4">
    <location>
        <begin position="493"/>
        <end position="755"/>
    </location>
</feature>
<dbReference type="PROSITE" id="PS50158">
    <property type="entry name" value="ZF_CCHC"/>
    <property type="match status" value="1"/>
</dbReference>
<dbReference type="Pfam" id="PF14111">
    <property type="entry name" value="DUF4283"/>
    <property type="match status" value="1"/>
</dbReference>
<organism evidence="5 6">
    <name type="scientific">Cajanus cajan</name>
    <name type="common">Pigeon pea</name>
    <name type="synonym">Cajanus indicus</name>
    <dbReference type="NCBI Taxonomy" id="3821"/>
    <lineage>
        <taxon>Eukaryota</taxon>
        <taxon>Viridiplantae</taxon>
        <taxon>Streptophyta</taxon>
        <taxon>Embryophyta</taxon>
        <taxon>Tracheophyta</taxon>
        <taxon>Spermatophyta</taxon>
        <taxon>Magnoliopsida</taxon>
        <taxon>eudicotyledons</taxon>
        <taxon>Gunneridae</taxon>
        <taxon>Pentapetalae</taxon>
        <taxon>rosids</taxon>
        <taxon>fabids</taxon>
        <taxon>Fabales</taxon>
        <taxon>Fabaceae</taxon>
        <taxon>Papilionoideae</taxon>
        <taxon>50 kb inversion clade</taxon>
        <taxon>NPAAA clade</taxon>
        <taxon>indigoferoid/millettioid clade</taxon>
        <taxon>Phaseoleae</taxon>
        <taxon>Cajanus</taxon>
    </lineage>
</organism>
<dbReference type="OMA" id="METENCQ"/>
<sequence length="755" mass="85580">MASFDLDDDREKVINGGPWMIFDHYLTVRPWSPDFSAQDDFINKTLVWVRFPNLNMMFYDESVLLTIASVIGKPLKVVLHTANMLRGRFARVCVEVDLNTPVVGKFNLNGKWYNIEYEGLHLLCSNCGCYGHVNRNCSLKTMEEQGPTPTGEATAPGNDSVSRNNAKSISCNISATNQDKSVISAHGDWLVIRRKKKSNIQKSSKDFVQNNSNSNKGFTFQSRAGLSTANNPKATPMHAIPKPTSSRGIKQTSSRGFIKKIDPTTLMGSTLFVTIHKGLPSFVCTAIYASLVPHNREALWSYLREIRIRISTPWLLIGDYNEVLSPNEVRGGSFSLRQRDLQQQYDDVLVQEKFFWFQKSREKWVKFGDRNTKFFHAQTLIRRNRNKIHGLFLEDGSWSTDPTVLRRETQRFYMSLFSADVQQQPSSLLLDQFPQLDSLAIPTLLAHVSLDEVRKAVMAMKSFKAPGPDGFQPFFFKHFWHIVGTDLWRMVNEAFQHGKGDSKLLDTLITLIPKTSNPTCWMELHPISLCNVSYKIISKVLVNRLRPLLQDLISPLQGSFLPGRGTRDNSIIAQEVLHHINRHRGKKGLLAIKIDLEKAYDRLSWDFLQQTLLEFGFPGRIVSLIMWGVRETSLSILWNGSKLDPFTPSRGLRQGDPLAPYLFLLCMEKLGLLIHQQIRDDNWIPVTISKGGPSLSQLFFADDILLFCQASRKQLQVIYSTLDAFCAASGLKVTLEKSRFVCSKGVNGPLKSIVD</sequence>
<dbReference type="InterPro" id="IPR025558">
    <property type="entry name" value="DUF4283"/>
</dbReference>
<dbReference type="AlphaFoldDB" id="A0A151R022"/>
<dbReference type="InterPro" id="IPR001878">
    <property type="entry name" value="Znf_CCHC"/>
</dbReference>
<evidence type="ECO:0000313" key="5">
    <source>
        <dbReference type="EMBL" id="KYP35941.1"/>
    </source>
</evidence>
<dbReference type="GO" id="GO:0008270">
    <property type="term" value="F:zinc ion binding"/>
    <property type="evidence" value="ECO:0007669"/>
    <property type="project" value="UniProtKB-KW"/>
</dbReference>
<protein>
    <submittedName>
        <fullName evidence="5">Transposon TX1 uncharacterized</fullName>
    </submittedName>
</protein>
<dbReference type="InterPro" id="IPR000477">
    <property type="entry name" value="RT_dom"/>
</dbReference>
<dbReference type="Pfam" id="PF00078">
    <property type="entry name" value="RVT_1"/>
    <property type="match status" value="1"/>
</dbReference>
<evidence type="ECO:0000256" key="1">
    <source>
        <dbReference type="PROSITE-ProRule" id="PRU00047"/>
    </source>
</evidence>